<sequence>MAGYVPCRTSISRSINVKNYWAMRAVILKRISWGAFLMLMVTATAADAQSRRRNSAPANNPPAQQPAQQQEPVTNPATGNPVTPPPAMPQTPASVPPSLRQDGIGTPVDTPRPSLRVDGVSERAPNRDRVPIAYDHIREDDKFWEKQIWQVIDVREKMNLPFQYNVEDESGVNQLLINILLNAIRNKEVEAFSAVDDRFSTLISYDEIMTRLSGEVRTVRSVDPVTGEEKMVETRDEFNPEAIKQYKIKEVWVFDQEASALKVRILGIAPMVSRMNDDGTFRGALPLFWLYYPDLRPVLAKYDVYNQNNDAATMTWEDLFEMRFFTSFVVKEKNAFNRDINSYIKDGVMRLLEGQAIKEKIFNKEQDLWEY</sequence>
<dbReference type="EMBL" id="CP029600">
    <property type="protein sequence ID" value="AWO01722.1"/>
    <property type="molecule type" value="Genomic_DNA"/>
</dbReference>
<dbReference type="Pfam" id="PF19841">
    <property type="entry name" value="GldN"/>
    <property type="match status" value="1"/>
</dbReference>
<gene>
    <name evidence="2" type="ORF">DLD77_08420</name>
</gene>
<organism evidence="2 3">
    <name type="scientific">Chitinophaga alhagiae</name>
    <dbReference type="NCBI Taxonomy" id="2203219"/>
    <lineage>
        <taxon>Bacteria</taxon>
        <taxon>Pseudomonadati</taxon>
        <taxon>Bacteroidota</taxon>
        <taxon>Chitinophagia</taxon>
        <taxon>Chitinophagales</taxon>
        <taxon>Chitinophagaceae</taxon>
        <taxon>Chitinophaga</taxon>
    </lineage>
</organism>
<name>A0ABM6WCL2_9BACT</name>
<dbReference type="InterPro" id="IPR019847">
    <property type="entry name" value="Gliding_motility_assoc_GldN"/>
</dbReference>
<dbReference type="NCBIfam" id="TIGR03523">
    <property type="entry name" value="GldN"/>
    <property type="match status" value="1"/>
</dbReference>
<evidence type="ECO:0000313" key="2">
    <source>
        <dbReference type="EMBL" id="AWO01722.1"/>
    </source>
</evidence>
<evidence type="ECO:0000313" key="3">
    <source>
        <dbReference type="Proteomes" id="UP000246099"/>
    </source>
</evidence>
<accession>A0ABM6WCL2</accession>
<reference evidence="2 3" key="1">
    <citation type="submission" date="2018-05" db="EMBL/GenBank/DDBJ databases">
        <title>Chitinophaga sp. nov., isolated from rhizosphere soil of Alhagi.</title>
        <authorList>
            <person name="Liu Y."/>
        </authorList>
    </citation>
    <scope>NUCLEOTIDE SEQUENCE [LARGE SCALE GENOMIC DNA]</scope>
    <source>
        <strain evidence="2 3">T22</strain>
    </source>
</reference>
<dbReference type="Proteomes" id="UP000246099">
    <property type="component" value="Chromosome"/>
</dbReference>
<keyword evidence="3" id="KW-1185">Reference proteome</keyword>
<proteinExistence type="predicted"/>
<feature type="region of interest" description="Disordered" evidence="1">
    <location>
        <begin position="50"/>
        <end position="122"/>
    </location>
</feature>
<protein>
    <submittedName>
        <fullName evidence="2">Gliding motility protein GldN</fullName>
    </submittedName>
</protein>
<feature type="compositionally biased region" description="Polar residues" evidence="1">
    <location>
        <begin position="71"/>
        <end position="80"/>
    </location>
</feature>
<evidence type="ECO:0000256" key="1">
    <source>
        <dbReference type="SAM" id="MobiDB-lite"/>
    </source>
</evidence>